<dbReference type="PANTHER" id="PTHR28208:SF3">
    <property type="entry name" value="PHOSPHATIDATE PHOSPHATASE APP1"/>
    <property type="match status" value="1"/>
</dbReference>
<accession>A0A937K0M1</accession>
<evidence type="ECO:0000313" key="3">
    <source>
        <dbReference type="Proteomes" id="UP000659388"/>
    </source>
</evidence>
<evidence type="ECO:0000313" key="2">
    <source>
        <dbReference type="EMBL" id="MBL3658493.1"/>
    </source>
</evidence>
<gene>
    <name evidence="2" type="ORF">JL102_20235</name>
</gene>
<dbReference type="InterPro" id="IPR019236">
    <property type="entry name" value="APP1_cat"/>
</dbReference>
<dbReference type="RefSeq" id="WP_202246288.1">
    <property type="nucleotide sequence ID" value="NZ_JAESIY010000013.1"/>
</dbReference>
<keyword evidence="3" id="KW-1185">Reference proteome</keyword>
<protein>
    <submittedName>
        <fullName evidence="2">DUF2183 domain-containing protein</fullName>
    </submittedName>
</protein>
<dbReference type="Proteomes" id="UP000659388">
    <property type="component" value="Unassembled WGS sequence"/>
</dbReference>
<organism evidence="2 3">
    <name type="scientific">Fulvivirga sediminis</name>
    <dbReference type="NCBI Taxonomy" id="2803949"/>
    <lineage>
        <taxon>Bacteria</taxon>
        <taxon>Pseudomonadati</taxon>
        <taxon>Bacteroidota</taxon>
        <taxon>Cytophagia</taxon>
        <taxon>Cytophagales</taxon>
        <taxon>Fulvivirgaceae</taxon>
        <taxon>Fulvivirga</taxon>
    </lineage>
</organism>
<reference evidence="2" key="1">
    <citation type="submission" date="2021-01" db="EMBL/GenBank/DDBJ databases">
        <title>Fulvivirga kasyanovii gen. nov., sp nov., a novel member of the phylum Bacteroidetes isolated from seawater in a mussel farm.</title>
        <authorList>
            <person name="Zhao L.-H."/>
            <person name="Wang Z.-J."/>
        </authorList>
    </citation>
    <scope>NUCLEOTIDE SEQUENCE</scope>
    <source>
        <strain evidence="2">2943</strain>
    </source>
</reference>
<evidence type="ECO:0000259" key="1">
    <source>
        <dbReference type="Pfam" id="PF09949"/>
    </source>
</evidence>
<sequence length="347" mass="39839">MSQKEKASRVEASLDHLKLKLKEKLNLFDTVIIYPFLGYSNSIRSVISGRILEQEAEVHTSGNNGSTIWANIKKVFKRYESDEIPFVQLSATLAGKKVNAYANEEGYFEFEFYHQPGELSNGWHKVAIEIESIPYDVECISYAEGEILVCDQSADFGVISDVDDTIIQSFATNPVKKLYTLLTQNSESRTPFEGVEELYHLLVNKNKNPLFFVSGSSFNLYDLLIKFCKHHNIPKAPFLLRNLGLENDKWFKQNTDKYKKSYVEEIFQMYPELEFILIGDSGQKDPEIYTSLCEKYPNQVKAIYIRHVRDEARLKEISAMGQKVSADFLVMNHSFDAIQHLKNKALV</sequence>
<proteinExistence type="predicted"/>
<name>A0A937K0M1_9BACT</name>
<dbReference type="GO" id="GO:0008195">
    <property type="term" value="F:phosphatidate phosphatase activity"/>
    <property type="evidence" value="ECO:0007669"/>
    <property type="project" value="InterPro"/>
</dbReference>
<feature type="domain" description="Phosphatidate phosphatase APP1 catalytic" evidence="1">
    <location>
        <begin position="156"/>
        <end position="307"/>
    </location>
</feature>
<dbReference type="AlphaFoldDB" id="A0A937K0M1"/>
<dbReference type="InterPro" id="IPR052935">
    <property type="entry name" value="Mg2+_PAP"/>
</dbReference>
<comment type="caution">
    <text evidence="2">The sequence shown here is derived from an EMBL/GenBank/DDBJ whole genome shotgun (WGS) entry which is preliminary data.</text>
</comment>
<dbReference type="EMBL" id="JAESIY010000013">
    <property type="protein sequence ID" value="MBL3658493.1"/>
    <property type="molecule type" value="Genomic_DNA"/>
</dbReference>
<dbReference type="Pfam" id="PF09949">
    <property type="entry name" value="APP1_cat"/>
    <property type="match status" value="1"/>
</dbReference>
<dbReference type="PANTHER" id="PTHR28208">
    <property type="entry name" value="PHOSPHATIDATE PHOSPHATASE APP1"/>
    <property type="match status" value="1"/>
</dbReference>